<name>A0ACB9NZE6_9MYRT</name>
<protein>
    <submittedName>
        <fullName evidence="1">Uncharacterized protein</fullName>
    </submittedName>
</protein>
<organism evidence="1 2">
    <name type="scientific">Melastoma candidum</name>
    <dbReference type="NCBI Taxonomy" id="119954"/>
    <lineage>
        <taxon>Eukaryota</taxon>
        <taxon>Viridiplantae</taxon>
        <taxon>Streptophyta</taxon>
        <taxon>Embryophyta</taxon>
        <taxon>Tracheophyta</taxon>
        <taxon>Spermatophyta</taxon>
        <taxon>Magnoliopsida</taxon>
        <taxon>eudicotyledons</taxon>
        <taxon>Gunneridae</taxon>
        <taxon>Pentapetalae</taxon>
        <taxon>rosids</taxon>
        <taxon>malvids</taxon>
        <taxon>Myrtales</taxon>
        <taxon>Melastomataceae</taxon>
        <taxon>Melastomatoideae</taxon>
        <taxon>Melastomateae</taxon>
        <taxon>Melastoma</taxon>
    </lineage>
</organism>
<evidence type="ECO:0000313" key="2">
    <source>
        <dbReference type="Proteomes" id="UP001057402"/>
    </source>
</evidence>
<reference evidence="2" key="1">
    <citation type="journal article" date="2023" name="Front. Plant Sci.">
        <title>Chromosomal-level genome assembly of Melastoma candidum provides insights into trichome evolution.</title>
        <authorList>
            <person name="Zhong Y."/>
            <person name="Wu W."/>
            <person name="Sun C."/>
            <person name="Zou P."/>
            <person name="Liu Y."/>
            <person name="Dai S."/>
            <person name="Zhou R."/>
        </authorList>
    </citation>
    <scope>NUCLEOTIDE SEQUENCE [LARGE SCALE GENOMIC DNA]</scope>
</reference>
<dbReference type="Proteomes" id="UP001057402">
    <property type="component" value="Chromosome 7"/>
</dbReference>
<comment type="caution">
    <text evidence="1">The sequence shown here is derived from an EMBL/GenBank/DDBJ whole genome shotgun (WGS) entry which is preliminary data.</text>
</comment>
<sequence>MAETKDRKRDRRRSGPSSDRSKQRNTLNHETDGSRGRKRTGPRLPNSLRRGLDLLNPRNDGGDSELIILERKVANEHSKKDITKWEPLVKRNREAPTVFSMKTKMWVILRSEQSLQNFNQGPSLKGKLHQ</sequence>
<accession>A0ACB9NZE6</accession>
<proteinExistence type="predicted"/>
<dbReference type="EMBL" id="CM042886">
    <property type="protein sequence ID" value="KAI4341677.1"/>
    <property type="molecule type" value="Genomic_DNA"/>
</dbReference>
<keyword evidence="2" id="KW-1185">Reference proteome</keyword>
<evidence type="ECO:0000313" key="1">
    <source>
        <dbReference type="EMBL" id="KAI4341677.1"/>
    </source>
</evidence>
<gene>
    <name evidence="1" type="ORF">MLD38_026371</name>
</gene>